<dbReference type="CDD" id="cd10017">
    <property type="entry name" value="B3_DNA"/>
    <property type="match status" value="2"/>
</dbReference>
<dbReference type="AlphaFoldDB" id="A0A9J5ZQP0"/>
<evidence type="ECO:0000256" key="1">
    <source>
        <dbReference type="ARBA" id="ARBA00004123"/>
    </source>
</evidence>
<name>A0A9J5ZQP0_SOLCO</name>
<evidence type="ECO:0000256" key="6">
    <source>
        <dbReference type="SAM" id="MobiDB-lite"/>
    </source>
</evidence>
<dbReference type="PROSITE" id="PS50863">
    <property type="entry name" value="B3"/>
    <property type="match status" value="2"/>
</dbReference>
<evidence type="ECO:0000256" key="3">
    <source>
        <dbReference type="ARBA" id="ARBA00023125"/>
    </source>
</evidence>
<feature type="domain" description="TF-B3" evidence="7">
    <location>
        <begin position="1"/>
        <end position="81"/>
    </location>
</feature>
<keyword evidence="9" id="KW-1185">Reference proteome</keyword>
<dbReference type="GO" id="GO:0003677">
    <property type="term" value="F:DNA binding"/>
    <property type="evidence" value="ECO:0007669"/>
    <property type="project" value="UniProtKB-KW"/>
</dbReference>
<feature type="region of interest" description="Disordered" evidence="6">
    <location>
        <begin position="127"/>
        <end position="148"/>
    </location>
</feature>
<evidence type="ECO:0000256" key="5">
    <source>
        <dbReference type="ARBA" id="ARBA00023242"/>
    </source>
</evidence>
<dbReference type="PANTHER" id="PTHR31391">
    <property type="entry name" value="B3 DOMAIN-CONTAINING PROTEIN OS11G0197600-RELATED"/>
    <property type="match status" value="1"/>
</dbReference>
<dbReference type="PANTHER" id="PTHR31391:SF155">
    <property type="entry name" value="B3 DOMAIN-CONTAINING PROTEIN OS11G0197600"/>
    <property type="match status" value="1"/>
</dbReference>
<comment type="caution">
    <text evidence="8">The sequence shown here is derived from an EMBL/GenBank/DDBJ whole genome shotgun (WGS) entry which is preliminary data.</text>
</comment>
<dbReference type="InterPro" id="IPR015300">
    <property type="entry name" value="DNA-bd_pseudobarrel_sf"/>
</dbReference>
<dbReference type="InterPro" id="IPR003340">
    <property type="entry name" value="B3_DNA-bd"/>
</dbReference>
<keyword evidence="5" id="KW-0539">Nucleus</keyword>
<dbReference type="SMART" id="SM01019">
    <property type="entry name" value="B3"/>
    <property type="match status" value="2"/>
</dbReference>
<evidence type="ECO:0000313" key="8">
    <source>
        <dbReference type="EMBL" id="KAG5614419.1"/>
    </source>
</evidence>
<dbReference type="InterPro" id="IPR044837">
    <property type="entry name" value="REM16-like"/>
</dbReference>
<reference evidence="8 9" key="1">
    <citation type="submission" date="2020-09" db="EMBL/GenBank/DDBJ databases">
        <title>De no assembly of potato wild relative species, Solanum commersonii.</title>
        <authorList>
            <person name="Cho K."/>
        </authorList>
    </citation>
    <scope>NUCLEOTIDE SEQUENCE [LARGE SCALE GENOMIC DNA]</scope>
    <source>
        <strain evidence="8">LZ3.2</strain>
        <tissue evidence="8">Leaf</tissue>
    </source>
</reference>
<dbReference type="OrthoDB" id="1304317at2759"/>
<dbReference type="SUPFAM" id="SSF101936">
    <property type="entry name" value="DNA-binding pseudobarrel domain"/>
    <property type="match status" value="2"/>
</dbReference>
<proteinExistence type="predicted"/>
<comment type="subcellular location">
    <subcellularLocation>
        <location evidence="1">Nucleus</location>
    </subcellularLocation>
</comment>
<keyword evidence="2" id="KW-0805">Transcription regulation</keyword>
<evidence type="ECO:0000256" key="4">
    <source>
        <dbReference type="ARBA" id="ARBA00023163"/>
    </source>
</evidence>
<feature type="compositionally biased region" description="Basic and acidic residues" evidence="6">
    <location>
        <begin position="127"/>
        <end position="137"/>
    </location>
</feature>
<dbReference type="Proteomes" id="UP000824120">
    <property type="component" value="Chromosome 3"/>
</dbReference>
<protein>
    <recommendedName>
        <fullName evidence="7">TF-B3 domain-containing protein</fullName>
    </recommendedName>
</protein>
<organism evidence="8 9">
    <name type="scientific">Solanum commersonii</name>
    <name type="common">Commerson's wild potato</name>
    <name type="synonym">Commerson's nightshade</name>
    <dbReference type="NCBI Taxonomy" id="4109"/>
    <lineage>
        <taxon>Eukaryota</taxon>
        <taxon>Viridiplantae</taxon>
        <taxon>Streptophyta</taxon>
        <taxon>Embryophyta</taxon>
        <taxon>Tracheophyta</taxon>
        <taxon>Spermatophyta</taxon>
        <taxon>Magnoliopsida</taxon>
        <taxon>eudicotyledons</taxon>
        <taxon>Gunneridae</taxon>
        <taxon>Pentapetalae</taxon>
        <taxon>asterids</taxon>
        <taxon>lamiids</taxon>
        <taxon>Solanales</taxon>
        <taxon>Solanaceae</taxon>
        <taxon>Solanoideae</taxon>
        <taxon>Solaneae</taxon>
        <taxon>Solanum</taxon>
    </lineage>
</organism>
<gene>
    <name evidence="8" type="ORF">H5410_014243</name>
</gene>
<dbReference type="Pfam" id="PF02362">
    <property type="entry name" value="B3"/>
    <property type="match status" value="2"/>
</dbReference>
<dbReference type="GO" id="GO:0005634">
    <property type="term" value="C:nucleus"/>
    <property type="evidence" value="ECO:0007669"/>
    <property type="project" value="UniProtKB-SubCell"/>
</dbReference>
<keyword evidence="4" id="KW-0804">Transcription</keyword>
<dbReference type="Gene3D" id="2.40.330.10">
    <property type="entry name" value="DNA-binding pseudobarrel domain"/>
    <property type="match status" value="2"/>
</dbReference>
<evidence type="ECO:0000256" key="2">
    <source>
        <dbReference type="ARBA" id="ARBA00023015"/>
    </source>
</evidence>
<dbReference type="EMBL" id="JACXVP010000003">
    <property type="protein sequence ID" value="KAG5614419.1"/>
    <property type="molecule type" value="Genomic_DNA"/>
</dbReference>
<accession>A0A9J5ZQP0</accession>
<evidence type="ECO:0000259" key="7">
    <source>
        <dbReference type="PROSITE" id="PS50863"/>
    </source>
</evidence>
<keyword evidence="3" id="KW-0238">DNA-binding</keyword>
<sequence length="539" mass="62101">MQRIPKDFANRYCKNNLLNLAYLEVPSSKVWEVEVVHFEDQMWLDKGWLDFIDHHSISCGHFLMFGYDGRSHFNVTIFDLSETEIKYPTTENDSIEIVEVNPESHIGHYGVEEDDFSFGNQNNVIEEKESQEEHEQQSEIVPSKNEAEERGEIAINYQTPKLLEVYPESHRGKTKVSDVVERSVENIGRSFVQASKRKRQDGGVEEDDDVSVDIQNNVIEKKESQGEHEQQLEVERDEEMVLNYQKAKAFKSNNPFIISIMHPSYVSHSFSLSIPKKFAKRYFLNHHNVVLSVTGKGSWSVKCTIGTKNAKFSWKALVLDNKLKTGDVCVFAVIEGTMPVSINVIIFPAVFNTSKHAEVVSDSEDPYSQYISAAYQRPKAFTYAIIICFWQFVVEWSGVLTSQELPCSEDACCGDELRWMYGHTRSDKIKNEGSKTKMVWTCKEEVIDASVRRCERLIVGGTQRGRDWPKTYWGELIRKDMARLHITEDMTLDSKEWRFQHTLGDWVGNFSAKRSDLVLQVPSKRSWALNATAQKNMHY</sequence>
<evidence type="ECO:0000313" key="9">
    <source>
        <dbReference type="Proteomes" id="UP000824120"/>
    </source>
</evidence>
<feature type="domain" description="TF-B3" evidence="7">
    <location>
        <begin position="257"/>
        <end position="348"/>
    </location>
</feature>